<sequence>MKRFLLFGLALLMVAALMPAAESATAQHNARQPVASPVFGLNSHLATRYTDPTTMDIPAQLVTELGITWVREDFHWHRVQPRRDIWDWTYTDAAMRALLSRNVRVLGVLGPSVGWAVPHSGDPHNDVSYYAPDHDAFVHYARGVVTRYHRHVKHWEIWNEPDHPYFWRPHPDVAAYTRLLISTAAAIREIDPTATILIGGINPYDTSFLRGVAAHGGWNSFDILAIHPYVNPYSPEHGNLAAATDGVRAVMNRYGQKPIWATEVGWASGASDRDSIGLADDESQANYLVRGNLMLWESGIEKIFWYTFKDDPDNPYGLVRFGEGRDDFRRELFKPAFYALRTLNQQMAGVRYVERRDLFNQHVLVDFTDLEGWQRPHQANGTLHPSGHSREYEQAAELHYRFMTSGNDYVVFKHEPPIPIPSQAHALGAWVYGDGSTHLLRVRIRDAQGEVLQYTLGPVGAPGWHFIQTPLGGAVEPGNVIVPVAGGNRRLDFPAELVSIILDDFVDSFIGSGVIWIDDLRIVSGHEIYNLRLLRGNDALDILWSPPGARANLATANRSGILVERDGNQSFVPAEEGRLSFNLGPAPVYVWHRR</sequence>
<evidence type="ECO:0000256" key="2">
    <source>
        <dbReference type="ARBA" id="ARBA00023295"/>
    </source>
</evidence>
<evidence type="ECO:0000259" key="5">
    <source>
        <dbReference type="Pfam" id="PF00150"/>
    </source>
</evidence>
<dbReference type="InterPro" id="IPR017853">
    <property type="entry name" value="GH"/>
</dbReference>
<comment type="caution">
    <text evidence="6">The sequence shown here is derived from an EMBL/GenBank/DDBJ whole genome shotgun (WGS) entry which is preliminary data.</text>
</comment>
<dbReference type="Proteomes" id="UP000220527">
    <property type="component" value="Unassembled WGS sequence"/>
</dbReference>
<name>A0A2A6RLL5_9CHLR</name>
<dbReference type="EMBL" id="NQWI01000017">
    <property type="protein sequence ID" value="PDW03994.1"/>
    <property type="molecule type" value="Genomic_DNA"/>
</dbReference>
<dbReference type="PANTHER" id="PTHR12631:SF10">
    <property type="entry name" value="BETA-XYLOSIDASE-LIKE PROTEIN-RELATED"/>
    <property type="match status" value="1"/>
</dbReference>
<keyword evidence="2 3" id="KW-0326">Glycosidase</keyword>
<feature type="chain" id="PRO_5012247281" description="Glycoside hydrolase family 5 domain-containing protein" evidence="4">
    <location>
        <begin position="27"/>
        <end position="594"/>
    </location>
</feature>
<evidence type="ECO:0000256" key="1">
    <source>
        <dbReference type="ARBA" id="ARBA00022801"/>
    </source>
</evidence>
<feature type="signal peptide" evidence="4">
    <location>
        <begin position="1"/>
        <end position="26"/>
    </location>
</feature>
<dbReference type="Gene3D" id="3.20.20.80">
    <property type="entry name" value="Glycosidases"/>
    <property type="match status" value="1"/>
</dbReference>
<dbReference type="PANTHER" id="PTHR12631">
    <property type="entry name" value="ALPHA-L-IDURONIDASE"/>
    <property type="match status" value="1"/>
</dbReference>
<dbReference type="Pfam" id="PF00150">
    <property type="entry name" value="Cellulase"/>
    <property type="match status" value="1"/>
</dbReference>
<reference evidence="7" key="1">
    <citation type="submission" date="2017-08" db="EMBL/GenBank/DDBJ databases">
        <authorList>
            <person name="Grouzdev D.S."/>
            <person name="Gaisin V.A."/>
            <person name="Rysina M.S."/>
            <person name="Gorlenko V.M."/>
        </authorList>
    </citation>
    <scope>NUCLEOTIDE SEQUENCE [LARGE SCALE GENOMIC DNA]</scope>
    <source>
        <strain evidence="7">Kir15-3F</strain>
    </source>
</reference>
<keyword evidence="7" id="KW-1185">Reference proteome</keyword>
<dbReference type="AlphaFoldDB" id="A0A2A6RLL5"/>
<dbReference type="InterPro" id="IPR001547">
    <property type="entry name" value="Glyco_hydro_5"/>
</dbReference>
<proteinExistence type="inferred from homology"/>
<dbReference type="OrthoDB" id="9776971at2"/>
<evidence type="ECO:0000313" key="6">
    <source>
        <dbReference type="EMBL" id="PDW03994.1"/>
    </source>
</evidence>
<feature type="domain" description="Glycoside hydrolase family 5" evidence="5">
    <location>
        <begin position="38"/>
        <end position="271"/>
    </location>
</feature>
<dbReference type="InterPro" id="IPR008979">
    <property type="entry name" value="Galactose-bd-like_sf"/>
</dbReference>
<keyword evidence="4" id="KW-0732">Signal</keyword>
<gene>
    <name evidence="6" type="ORF">CJ255_05895</name>
</gene>
<dbReference type="RefSeq" id="WP_097643165.1">
    <property type="nucleotide sequence ID" value="NZ_NQWI01000017.1"/>
</dbReference>
<evidence type="ECO:0000313" key="7">
    <source>
        <dbReference type="Proteomes" id="UP000220527"/>
    </source>
</evidence>
<dbReference type="GO" id="GO:0004553">
    <property type="term" value="F:hydrolase activity, hydrolyzing O-glycosyl compounds"/>
    <property type="evidence" value="ECO:0007669"/>
    <property type="project" value="InterPro"/>
</dbReference>
<accession>A0A2A6RLL5</accession>
<organism evidence="6 7">
    <name type="scientific">Candidatus Viridilinea mediisalina</name>
    <dbReference type="NCBI Taxonomy" id="2024553"/>
    <lineage>
        <taxon>Bacteria</taxon>
        <taxon>Bacillati</taxon>
        <taxon>Chloroflexota</taxon>
        <taxon>Chloroflexia</taxon>
        <taxon>Chloroflexales</taxon>
        <taxon>Chloroflexineae</taxon>
        <taxon>Oscillochloridaceae</taxon>
        <taxon>Candidatus Viridilinea</taxon>
    </lineage>
</organism>
<evidence type="ECO:0000256" key="3">
    <source>
        <dbReference type="RuleBase" id="RU361153"/>
    </source>
</evidence>
<dbReference type="SUPFAM" id="SSF49785">
    <property type="entry name" value="Galactose-binding domain-like"/>
    <property type="match status" value="1"/>
</dbReference>
<dbReference type="SUPFAM" id="SSF51445">
    <property type="entry name" value="(Trans)glycosidases"/>
    <property type="match status" value="1"/>
</dbReference>
<dbReference type="InterPro" id="IPR051923">
    <property type="entry name" value="Glycosyl_Hydrolase_39"/>
</dbReference>
<keyword evidence="1 3" id="KW-0378">Hydrolase</keyword>
<protein>
    <recommendedName>
        <fullName evidence="5">Glycoside hydrolase family 5 domain-containing protein</fullName>
    </recommendedName>
</protein>
<evidence type="ECO:0000256" key="4">
    <source>
        <dbReference type="SAM" id="SignalP"/>
    </source>
</evidence>
<dbReference type="GO" id="GO:0000272">
    <property type="term" value="P:polysaccharide catabolic process"/>
    <property type="evidence" value="ECO:0007669"/>
    <property type="project" value="InterPro"/>
</dbReference>
<comment type="similarity">
    <text evidence="3">Belongs to the glycosyl hydrolase 5 (cellulase A) family.</text>
</comment>